<dbReference type="Gene3D" id="3.40.50.720">
    <property type="entry name" value="NAD(P)-binding Rossmann-like Domain"/>
    <property type="match status" value="1"/>
</dbReference>
<keyword evidence="1" id="KW-0732">Signal</keyword>
<dbReference type="EMBL" id="CP042913">
    <property type="protein sequence ID" value="QEG36262.1"/>
    <property type="molecule type" value="Genomic_DNA"/>
</dbReference>
<dbReference type="SUPFAM" id="SSF51735">
    <property type="entry name" value="NAD(P)-binding Rossmann-fold domains"/>
    <property type="match status" value="1"/>
</dbReference>
<feature type="chain" id="PRO_5022948994" description="Oxidoreductase family, NAD-binding Rossmann fold" evidence="1">
    <location>
        <begin position="21"/>
        <end position="339"/>
    </location>
</feature>
<evidence type="ECO:0000313" key="3">
    <source>
        <dbReference type="Proteomes" id="UP000323917"/>
    </source>
</evidence>
<dbReference type="Proteomes" id="UP000323917">
    <property type="component" value="Chromosome"/>
</dbReference>
<proteinExistence type="predicted"/>
<name>A0A5B9QFD7_9BACT</name>
<evidence type="ECO:0008006" key="4">
    <source>
        <dbReference type="Google" id="ProtNLM"/>
    </source>
</evidence>
<organism evidence="2 3">
    <name type="scientific">Bythopirellula goksoeyrii</name>
    <dbReference type="NCBI Taxonomy" id="1400387"/>
    <lineage>
        <taxon>Bacteria</taxon>
        <taxon>Pseudomonadati</taxon>
        <taxon>Planctomycetota</taxon>
        <taxon>Planctomycetia</taxon>
        <taxon>Pirellulales</taxon>
        <taxon>Lacipirellulaceae</taxon>
        <taxon>Bythopirellula</taxon>
    </lineage>
</organism>
<evidence type="ECO:0000313" key="2">
    <source>
        <dbReference type="EMBL" id="QEG36262.1"/>
    </source>
</evidence>
<evidence type="ECO:0000256" key="1">
    <source>
        <dbReference type="SAM" id="SignalP"/>
    </source>
</evidence>
<keyword evidence="3" id="KW-1185">Reference proteome</keyword>
<reference evidence="2 3" key="1">
    <citation type="submission" date="2019-08" db="EMBL/GenBank/DDBJ databases">
        <title>Deep-cultivation of Planctomycetes and their phenomic and genomic characterization uncovers novel biology.</title>
        <authorList>
            <person name="Wiegand S."/>
            <person name="Jogler M."/>
            <person name="Boedeker C."/>
            <person name="Pinto D."/>
            <person name="Vollmers J."/>
            <person name="Rivas-Marin E."/>
            <person name="Kohn T."/>
            <person name="Peeters S.H."/>
            <person name="Heuer A."/>
            <person name="Rast P."/>
            <person name="Oberbeckmann S."/>
            <person name="Bunk B."/>
            <person name="Jeske O."/>
            <person name="Meyerdierks A."/>
            <person name="Storesund J.E."/>
            <person name="Kallscheuer N."/>
            <person name="Luecker S."/>
            <person name="Lage O.M."/>
            <person name="Pohl T."/>
            <person name="Merkel B.J."/>
            <person name="Hornburger P."/>
            <person name="Mueller R.-W."/>
            <person name="Bruemmer F."/>
            <person name="Labrenz M."/>
            <person name="Spormann A.M."/>
            <person name="Op den Camp H."/>
            <person name="Overmann J."/>
            <person name="Amann R."/>
            <person name="Jetten M.S.M."/>
            <person name="Mascher T."/>
            <person name="Medema M.H."/>
            <person name="Devos D.P."/>
            <person name="Kaster A.-K."/>
            <person name="Ovreas L."/>
            <person name="Rohde M."/>
            <person name="Galperin M.Y."/>
            <person name="Jogler C."/>
        </authorList>
    </citation>
    <scope>NUCLEOTIDE SEQUENCE [LARGE SCALE GENOMIC DNA]</scope>
    <source>
        <strain evidence="2 3">Pr1d</strain>
    </source>
</reference>
<dbReference type="KEGG" id="bgok:Pr1d_35740"/>
<feature type="signal peptide" evidence="1">
    <location>
        <begin position="1"/>
        <end position="20"/>
    </location>
</feature>
<sequence length="339" mass="36309" precursor="true">MLLPLFLSFLVNVVLSTARAGEPLKVAIIGTDTSHAIAFTTLMNSENAIGPLADVQVVVAYPGGSSDIPSSRDRVMDFSKQLAEAGIAIVDSPEEAVADVDAILLESVDGRAHLDQFRRIAMGKPVFIDKPAAASVADFLEIMRIAEETNTPFFSSSALRFCPEVDLVTKSNKTGNVLGAATSTPFQLEPHHPDLFWYGIHGIEALSALLGPGCETVARHDSKIGALIVGCWSDGRQGATWALSTKGAVYSFTVYGDKTVASKTGFSGYDNLVNEICKFFVSRIPPISPRITLEILAIMEAADESRDQEGIPISISSIINRARKKNLDDPNTITSAPTK</sequence>
<dbReference type="InterPro" id="IPR036291">
    <property type="entry name" value="NAD(P)-bd_dom_sf"/>
</dbReference>
<dbReference type="AlphaFoldDB" id="A0A5B9QFD7"/>
<gene>
    <name evidence="2" type="ORF">Pr1d_35740</name>
</gene>
<accession>A0A5B9QFD7</accession>
<protein>
    <recommendedName>
        <fullName evidence="4">Oxidoreductase family, NAD-binding Rossmann fold</fullName>
    </recommendedName>
</protein>